<gene>
    <name evidence="4" type="ORF">KVP70_08210</name>
    <name evidence="5" type="ORF">L1274_002079</name>
</gene>
<dbReference type="Proteomes" id="UP001155901">
    <property type="component" value="Unassembled WGS sequence"/>
</dbReference>
<name>A0AA41H495_9BURK</name>
<dbReference type="EMBL" id="JALJZU010000004">
    <property type="protein sequence ID" value="MCP2008371.1"/>
    <property type="molecule type" value="Genomic_DNA"/>
</dbReference>
<proteinExistence type="predicted"/>
<organism evidence="4 6">
    <name type="scientific">Duganella violaceipulchra</name>
    <dbReference type="NCBI Taxonomy" id="2849652"/>
    <lineage>
        <taxon>Bacteria</taxon>
        <taxon>Pseudomonadati</taxon>
        <taxon>Pseudomonadota</taxon>
        <taxon>Betaproteobacteria</taxon>
        <taxon>Burkholderiales</taxon>
        <taxon>Oxalobacteraceae</taxon>
        <taxon>Telluria group</taxon>
        <taxon>Duganella</taxon>
    </lineage>
</organism>
<accession>A0AA41H495</accession>
<dbReference type="EMBL" id="JAHTGR010000003">
    <property type="protein sequence ID" value="MBV6320917.1"/>
    <property type="molecule type" value="Genomic_DNA"/>
</dbReference>
<dbReference type="Pfam" id="PF15538">
    <property type="entry name" value="Ntox46"/>
    <property type="match status" value="1"/>
</dbReference>
<comment type="caution">
    <text evidence="4">The sequence shown here is derived from an EMBL/GenBank/DDBJ whole genome shotgun (WGS) entry which is preliminary data.</text>
</comment>
<feature type="domain" description="Bacterial toxin 46" evidence="3">
    <location>
        <begin position="397"/>
        <end position="553"/>
    </location>
</feature>
<dbReference type="InterPro" id="IPR028238">
    <property type="entry name" value="Ntox46"/>
</dbReference>
<dbReference type="AlphaFoldDB" id="A0AA41H495"/>
<keyword evidence="7" id="KW-1185">Reference proteome</keyword>
<feature type="region of interest" description="Disordered" evidence="2">
    <location>
        <begin position="1"/>
        <end position="22"/>
    </location>
</feature>
<keyword evidence="1" id="KW-0175">Coiled coil</keyword>
<dbReference type="Pfam" id="PF13665">
    <property type="entry name" value="Tox-PAAR-like"/>
    <property type="match status" value="1"/>
</dbReference>
<evidence type="ECO:0000256" key="1">
    <source>
        <dbReference type="SAM" id="Coils"/>
    </source>
</evidence>
<feature type="region of interest" description="Disordered" evidence="2">
    <location>
        <begin position="122"/>
        <end position="149"/>
    </location>
</feature>
<evidence type="ECO:0000256" key="2">
    <source>
        <dbReference type="SAM" id="MobiDB-lite"/>
    </source>
</evidence>
<sequence>MSDHLKLSDPNGDDEASKIASAREVAEQKKRFDELKKNIQRLEQLVAEQKLQARRAQPSKQANNKIAARKDGVFKATSIAPSFNLTPVGPSMVPLPYPTTADLSSSVNVASNVRFNGKQVYTLGSSQPSCKGDEQGSGGGVRSGTVNGEVKPVVASKSVRVEGKRVVRDGDACTMNGGNNPGIYVTVPPTSGASPNDALATSNPPVKLETEQEKSAFKQWLRRTEEQLRQAASHPAEAVKGAAKGVANIPSHICELLLKAAAEQRATELDQSAAMQAAFGRTEATKTLSDVAAETRRLGANIDVPKLKMENPAQEGGDVIATAVQLFAGGAGIVKSAAKRALTLGKTGEAARVAGASGEMGKGAVEASTVGGAEPTIAPAGQTGDGVRVAMGTAAQRRRHLNEKFGRTRNLDLDINIRGSQQTATNFFLSQGVPEEAIPSYMTGIDLTKPVEVQTLGSQKQLWQYQTSGAPQGNWYSLSPSVEPTELGISPLGFNRATQTVEPKILNLYKTTQPTTVLRSTSAEVEDFWSVKGQSYPTTGGARQLFSNKKSVFSPDSQ</sequence>
<reference evidence="5" key="2">
    <citation type="submission" date="2022-03" db="EMBL/GenBank/DDBJ databases">
        <title>Genome Encyclopedia of Bacteria and Archaea VI: Functional Genomics of Type Strains.</title>
        <authorList>
            <person name="Whitman W."/>
        </authorList>
    </citation>
    <scope>NUCLEOTIDE SEQUENCE</scope>
    <source>
        <strain evidence="5">HSC-15S17</strain>
    </source>
</reference>
<reference evidence="4" key="1">
    <citation type="submission" date="2021-07" db="EMBL/GenBank/DDBJ databases">
        <title>Characterization of violacein-producing bacteria and related species.</title>
        <authorList>
            <person name="Wilson H.S."/>
            <person name="De Leon M.E."/>
        </authorList>
    </citation>
    <scope>NUCLEOTIDE SEQUENCE</scope>
    <source>
        <strain evidence="4">HSC-15S17</strain>
    </source>
</reference>
<feature type="coiled-coil region" evidence="1">
    <location>
        <begin position="25"/>
        <end position="52"/>
    </location>
</feature>
<evidence type="ECO:0000313" key="4">
    <source>
        <dbReference type="EMBL" id="MBV6320917.1"/>
    </source>
</evidence>
<protein>
    <submittedName>
        <fullName evidence="4">DUF4150 domain-containing protein</fullName>
    </submittedName>
</protein>
<evidence type="ECO:0000259" key="3">
    <source>
        <dbReference type="Pfam" id="PF15538"/>
    </source>
</evidence>
<dbReference type="Proteomes" id="UP001162889">
    <property type="component" value="Unassembled WGS sequence"/>
</dbReference>
<evidence type="ECO:0000313" key="7">
    <source>
        <dbReference type="Proteomes" id="UP001162889"/>
    </source>
</evidence>
<evidence type="ECO:0000313" key="5">
    <source>
        <dbReference type="EMBL" id="MCP2008371.1"/>
    </source>
</evidence>
<evidence type="ECO:0000313" key="6">
    <source>
        <dbReference type="Proteomes" id="UP001155901"/>
    </source>
</evidence>
<dbReference type="RefSeq" id="WP_217941633.1">
    <property type="nucleotide sequence ID" value="NZ_JAHTGR010000003.1"/>
</dbReference>